<dbReference type="Pfam" id="PF08448">
    <property type="entry name" value="PAS_4"/>
    <property type="match status" value="1"/>
</dbReference>
<dbReference type="InterPro" id="IPR036890">
    <property type="entry name" value="HATPase_C_sf"/>
</dbReference>
<dbReference type="InterPro" id="IPR000014">
    <property type="entry name" value="PAS"/>
</dbReference>
<dbReference type="PROSITE" id="PS50113">
    <property type="entry name" value="PAC"/>
    <property type="match status" value="2"/>
</dbReference>
<evidence type="ECO:0000256" key="4">
    <source>
        <dbReference type="ARBA" id="ARBA00022553"/>
    </source>
</evidence>
<keyword evidence="4" id="KW-0597">Phosphoprotein</keyword>
<dbReference type="EC" id="2.7.13.3" evidence="3"/>
<evidence type="ECO:0000256" key="1">
    <source>
        <dbReference type="ARBA" id="ARBA00000085"/>
    </source>
</evidence>
<dbReference type="PROSITE" id="PS50112">
    <property type="entry name" value="PAS"/>
    <property type="match status" value="3"/>
</dbReference>
<dbReference type="CDD" id="cd00082">
    <property type="entry name" value="HisKA"/>
    <property type="match status" value="1"/>
</dbReference>
<dbReference type="SMART" id="SM00387">
    <property type="entry name" value="HATPase_c"/>
    <property type="match status" value="1"/>
</dbReference>
<evidence type="ECO:0000259" key="9">
    <source>
        <dbReference type="PROSITE" id="PS50113"/>
    </source>
</evidence>
<feature type="domain" description="Histidine kinase" evidence="7">
    <location>
        <begin position="902"/>
        <end position="1145"/>
    </location>
</feature>
<dbReference type="PROSITE" id="PS50885">
    <property type="entry name" value="HAMP"/>
    <property type="match status" value="1"/>
</dbReference>
<dbReference type="CDD" id="cd18773">
    <property type="entry name" value="PDC1_HK_sensor"/>
    <property type="match status" value="1"/>
</dbReference>
<dbReference type="CDD" id="cd18774">
    <property type="entry name" value="PDC2_HK_sensor"/>
    <property type="match status" value="1"/>
</dbReference>
<gene>
    <name evidence="11" type="ordered locus">GM21_2369</name>
</gene>
<dbReference type="InterPro" id="IPR003594">
    <property type="entry name" value="HATPase_dom"/>
</dbReference>
<dbReference type="eggNOG" id="COG4191">
    <property type="taxonomic scope" value="Bacteria"/>
</dbReference>
<keyword evidence="5" id="KW-0808">Transferase</keyword>
<dbReference type="CDD" id="cd00130">
    <property type="entry name" value="PAS"/>
    <property type="match status" value="3"/>
</dbReference>
<evidence type="ECO:0000259" key="10">
    <source>
        <dbReference type="PROSITE" id="PS50885"/>
    </source>
</evidence>
<dbReference type="InterPro" id="IPR005467">
    <property type="entry name" value="His_kinase_dom"/>
</dbReference>
<organism evidence="11">
    <name type="scientific">Geobacter sp. (strain M21)</name>
    <dbReference type="NCBI Taxonomy" id="443144"/>
    <lineage>
        <taxon>Bacteria</taxon>
        <taxon>Pseudomonadati</taxon>
        <taxon>Thermodesulfobacteriota</taxon>
        <taxon>Desulfuromonadia</taxon>
        <taxon>Geobacterales</taxon>
        <taxon>Geobacteraceae</taxon>
        <taxon>Geobacter</taxon>
    </lineage>
</organism>
<dbReference type="Gene3D" id="1.10.287.130">
    <property type="match status" value="1"/>
</dbReference>
<dbReference type="SMART" id="SM00091">
    <property type="entry name" value="PAS"/>
    <property type="match status" value="4"/>
</dbReference>
<dbReference type="GO" id="GO:0016020">
    <property type="term" value="C:membrane"/>
    <property type="evidence" value="ECO:0007669"/>
    <property type="project" value="UniProtKB-SubCell"/>
</dbReference>
<dbReference type="Pfam" id="PF00672">
    <property type="entry name" value="HAMP"/>
    <property type="match status" value="1"/>
</dbReference>
<dbReference type="KEGG" id="gem:GM21_2369"/>
<feature type="domain" description="PAC" evidence="9">
    <location>
        <begin position="694"/>
        <end position="746"/>
    </location>
</feature>
<dbReference type="InterPro" id="IPR000700">
    <property type="entry name" value="PAS-assoc_C"/>
</dbReference>
<dbReference type="SUPFAM" id="SSF55874">
    <property type="entry name" value="ATPase domain of HSP90 chaperone/DNA topoisomerase II/histidine kinase"/>
    <property type="match status" value="1"/>
</dbReference>
<dbReference type="SUPFAM" id="SSF158472">
    <property type="entry name" value="HAMP domain-like"/>
    <property type="match status" value="1"/>
</dbReference>
<dbReference type="SMART" id="SM00388">
    <property type="entry name" value="HisKA"/>
    <property type="match status" value="1"/>
</dbReference>
<proteinExistence type="predicted"/>
<evidence type="ECO:0000256" key="3">
    <source>
        <dbReference type="ARBA" id="ARBA00012438"/>
    </source>
</evidence>
<comment type="subcellular location">
    <subcellularLocation>
        <location evidence="2">Membrane</location>
    </subcellularLocation>
</comment>
<dbReference type="Pfam" id="PF08447">
    <property type="entry name" value="PAS_3"/>
    <property type="match status" value="1"/>
</dbReference>
<feature type="domain" description="HAMP" evidence="10">
    <location>
        <begin position="303"/>
        <end position="356"/>
    </location>
</feature>
<dbReference type="EMBL" id="CP001661">
    <property type="protein sequence ID" value="ACT18417.1"/>
    <property type="molecule type" value="Genomic_DNA"/>
</dbReference>
<dbReference type="GO" id="GO:0000155">
    <property type="term" value="F:phosphorelay sensor kinase activity"/>
    <property type="evidence" value="ECO:0007669"/>
    <property type="project" value="InterPro"/>
</dbReference>
<dbReference type="HOGENOM" id="CLU_000445_114_21_7"/>
<reference evidence="11" key="1">
    <citation type="submission" date="2009-07" db="EMBL/GenBank/DDBJ databases">
        <title>Complete sequence of Geobacter sp. M21.</title>
        <authorList>
            <consortium name="US DOE Joint Genome Institute"/>
            <person name="Lucas S."/>
            <person name="Copeland A."/>
            <person name="Lapidus A."/>
            <person name="Glavina del Rio T."/>
            <person name="Dalin E."/>
            <person name="Tice H."/>
            <person name="Bruce D."/>
            <person name="Goodwin L."/>
            <person name="Pitluck S."/>
            <person name="Saunders E."/>
            <person name="Brettin T."/>
            <person name="Detter J.C."/>
            <person name="Han C."/>
            <person name="Larimer F."/>
            <person name="Land M."/>
            <person name="Hauser L."/>
            <person name="Kyrpides N."/>
            <person name="Ovchinnikova G."/>
            <person name="Lovley D."/>
        </authorList>
    </citation>
    <scope>NUCLEOTIDE SEQUENCE [LARGE SCALE GENOMIC DNA]</scope>
    <source>
        <strain evidence="11">M21</strain>
    </source>
</reference>
<dbReference type="PRINTS" id="PR00344">
    <property type="entry name" value="BCTRLSENSOR"/>
</dbReference>
<accession>C6DZA9</accession>
<keyword evidence="6 11" id="KW-0418">Kinase</keyword>
<dbReference type="Gene3D" id="3.30.450.20">
    <property type="entry name" value="PAS domain"/>
    <property type="match status" value="5"/>
</dbReference>
<sequence length="1146" mass="128728">MSIKMKMMWAVFLLIASLTSVLTLASYQYLAYVIREGLVRQHDAVLDAAAHHLDEDISQLQTLLSRTANRIELQLLNPEGLQRVLGEDESTAALFDGGLEIIDSGGRILAAVPFGTGKVGTRVPPGNFNMTLAQGKPQISAPYRSGTTHTRPMITFSAPILRPNGSVAGILAGHKDLLKEGPLAGFSHLRFGKNDIFFVVGRNRTIIMHPDQRRVMEQLSPGKSPVLDSIIERNHYQPQEEISSDSEHEIITARPLKNAEWLLVSRYSVSELFAPLDQPRWFFAAAFIITMVMARVILTVLVRRIISPLLRLIDHVQNLPSKTGEERVLANGSGDEVESLTRAVNDMVQDMDRKKEALLKSQEVYHIIAEFTSELAIVRNPDASIRYISANCLALTGYTDREFMEKPELLEAVIHPSDADIWRAHCTPPCGNEVDFNLRLLTKQGESRWFSYTCHAVTSPDGAYLGVRGSFRDISHRVMLEQQLCDQREFARNLLESTSTPLFVIDQDHKVIVWNKALSELTGIPSSDVIGTNRHWRAFYLEPQPTLGDFLVELRPEEVGDLEGRFERVAVQRGNLQAERWFNTINGERRRLLANASQVYRDGEVVAVVETLHDITARTQAEQSLRLLAQAVEQTASSILIHDLQGEMTYVNNKFCQVTGYSREETLGKKIVMLKTEPKVFDEICRTTKCGQPWHGELQSRRKDGSLFWERATISPIADDKGAISHYLAVKEDITDAKEVEYLLKQQQAELLLKHEQLSELFVQVEKAKREWEQTMDCVDDMVALVEKDGSIRRCNRAFMQFVNCGYNDLLSRNWRMLLTKTGLDLDGHGEGQFLHQPTQRWLALKTYTWDAEQAKVITLHDLTEVKRVSEQLVTAYQELKATHSQLLQQEKMASIGQLAAGVAHEINNPMGFISSNLSTLEKYLERISSFITLQSAKVMPNATAEVLAELTQARQTLKVDYILQDAPDLVAESMDGANRVRKIVQNLKTFSRVDDAETMYVDLNDCLESTVTIAWNELKYKTTLNRDYGELPPVKCFPHQLNQVFLNILVNAAHAIEVQGEVTITTRCLGETVKVTISDTGCGIPDEIKERIFEPFFTTKEVGKGTGLGLSISYDIVKKHGGSIEVKSTPGKGTTFSVVLPVEGT</sequence>
<name>C6DZA9_GEOSM</name>
<dbReference type="InterPro" id="IPR013655">
    <property type="entry name" value="PAS_fold_3"/>
</dbReference>
<protein>
    <recommendedName>
        <fullName evidence="3">histidine kinase</fullName>
        <ecNumber evidence="3">2.7.13.3</ecNumber>
    </recommendedName>
</protein>
<dbReference type="InterPro" id="IPR036097">
    <property type="entry name" value="HisK_dim/P_sf"/>
</dbReference>
<dbReference type="OrthoDB" id="9815750at2"/>
<evidence type="ECO:0000256" key="6">
    <source>
        <dbReference type="ARBA" id="ARBA00022777"/>
    </source>
</evidence>
<dbReference type="Pfam" id="PF02518">
    <property type="entry name" value="HATPase_c"/>
    <property type="match status" value="1"/>
</dbReference>
<evidence type="ECO:0000259" key="8">
    <source>
        <dbReference type="PROSITE" id="PS50112"/>
    </source>
</evidence>
<dbReference type="PANTHER" id="PTHR43065">
    <property type="entry name" value="SENSOR HISTIDINE KINASE"/>
    <property type="match status" value="1"/>
</dbReference>
<feature type="domain" description="PAC" evidence="9">
    <location>
        <begin position="434"/>
        <end position="486"/>
    </location>
</feature>
<dbReference type="InterPro" id="IPR035965">
    <property type="entry name" value="PAS-like_dom_sf"/>
</dbReference>
<feature type="domain" description="PAS" evidence="8">
    <location>
        <begin position="624"/>
        <end position="679"/>
    </location>
</feature>
<dbReference type="SUPFAM" id="SSF47384">
    <property type="entry name" value="Homodimeric domain of signal transducing histidine kinase"/>
    <property type="match status" value="1"/>
</dbReference>
<dbReference type="Pfam" id="PF13426">
    <property type="entry name" value="PAS_9"/>
    <property type="match status" value="1"/>
</dbReference>
<dbReference type="SUPFAM" id="SSF55785">
    <property type="entry name" value="PYP-like sensor domain (PAS domain)"/>
    <property type="match status" value="4"/>
</dbReference>
<evidence type="ECO:0000313" key="11">
    <source>
        <dbReference type="EMBL" id="ACT18417.1"/>
    </source>
</evidence>
<feature type="domain" description="PAS" evidence="8">
    <location>
        <begin position="361"/>
        <end position="418"/>
    </location>
</feature>
<dbReference type="PANTHER" id="PTHR43065:SF50">
    <property type="entry name" value="HISTIDINE KINASE"/>
    <property type="match status" value="1"/>
</dbReference>
<dbReference type="Gene3D" id="3.30.565.10">
    <property type="entry name" value="Histidine kinase-like ATPase, C-terminal domain"/>
    <property type="match status" value="1"/>
</dbReference>
<evidence type="ECO:0000256" key="2">
    <source>
        <dbReference type="ARBA" id="ARBA00004370"/>
    </source>
</evidence>
<dbReference type="AlphaFoldDB" id="C6DZA9"/>
<comment type="catalytic activity">
    <reaction evidence="1">
        <text>ATP + protein L-histidine = ADP + protein N-phospho-L-histidine.</text>
        <dbReference type="EC" id="2.7.13.3"/>
    </reaction>
</comment>
<dbReference type="STRING" id="443144.GM21_2369"/>
<feature type="domain" description="PAS" evidence="8">
    <location>
        <begin position="487"/>
        <end position="533"/>
    </location>
</feature>
<dbReference type="SMART" id="SM00086">
    <property type="entry name" value="PAC"/>
    <property type="match status" value="3"/>
</dbReference>
<dbReference type="InterPro" id="IPR003660">
    <property type="entry name" value="HAMP_dom"/>
</dbReference>
<evidence type="ECO:0000259" key="7">
    <source>
        <dbReference type="PROSITE" id="PS50109"/>
    </source>
</evidence>
<dbReference type="InterPro" id="IPR004358">
    <property type="entry name" value="Sig_transdc_His_kin-like_C"/>
</dbReference>
<dbReference type="InterPro" id="IPR013656">
    <property type="entry name" value="PAS_4"/>
</dbReference>
<dbReference type="PROSITE" id="PS50109">
    <property type="entry name" value="HIS_KIN"/>
    <property type="match status" value="1"/>
</dbReference>
<dbReference type="InterPro" id="IPR001610">
    <property type="entry name" value="PAC"/>
</dbReference>
<evidence type="ECO:0000256" key="5">
    <source>
        <dbReference type="ARBA" id="ARBA00022679"/>
    </source>
</evidence>
<dbReference type="NCBIfam" id="TIGR00229">
    <property type="entry name" value="sensory_box"/>
    <property type="match status" value="3"/>
</dbReference>
<dbReference type="InterPro" id="IPR003661">
    <property type="entry name" value="HisK_dim/P_dom"/>
</dbReference>